<sequence>MAVLPLPDLGTWLFRRGDADRKRVAAENPVTIVKQLDGYVKELKQANLPHSLKDAEKDALVGAMLLMGKSLQDALNMFMAEVLPHDEYPKGWNEVLSGTLGGLQRALADTLVTLERPHAAEAGLSMKQHQESLKTRTLSLELDEASPQVVKPGLNRSESAPAGSTTTTTATTQREGEISPDFPPLGPPLPLRLAPVPERFEPAYEYRDLAADNPGVSMAVIQELRAEMRVNAAIQLAIESLEFTEGQLQLMKQVDRAAGGADFEPVQQHFYEGYDRILRRAVELERRHASSEVPVAVSQPLPRGDNQNHQNRPQTSHTQNSAQLSPTSWRPRPPRRISLVTIPPPHEAEAHSRGGGGGGQRQSSYTQQKRPGTAPNGGMMHRKRSIMFNDDGDFSDYASTLGNSRSYSNLRSSQGSHGSRGSMEAMTMSPTGQAFDQRARANVRRSTVHGMVGMGIREEDERPQHSRGLSQSQQLDPPTLRRRLSLADELAMASNTDSDSSNYGDEDNDDYYQEDGDGGGGGEEEDEEFGEFGEVGEASVIQSELGSGSDRGLASPRTPGSAVGPGPGGFVRGMVHGGLMAAAAAGGNNNNNMMNLNDSIHSRGSSLDSIPMSEGLVGQIPPSEYGSQFDEGSTYGGGRGYGGGYGGGGYGATHSRQVSSVNIDDRISYVPSTWGNVSAVEEGMEEEEEEEEEGQQRQQQYEQEGNEENEEIRSLGGRRLSGYFPGAGRYDGEYDDDRDYGDEEEHDDTDEQEEEKGHRYADEDAGMDGGGDDHDRSEASADENEELTEIIEQLRPYMMLGGAASSNTGRVSA</sequence>
<dbReference type="VEuPathDB" id="FungiDB:NCU09824"/>
<accession>V5ILU1</accession>
<dbReference type="Proteomes" id="UP000001805">
    <property type="component" value="Chromosome 2, Linkage Group V"/>
</dbReference>
<evidence type="ECO:0000256" key="1">
    <source>
        <dbReference type="SAM" id="MobiDB-lite"/>
    </source>
</evidence>
<feature type="compositionally biased region" description="Low complexity" evidence="1">
    <location>
        <begin position="411"/>
        <end position="422"/>
    </location>
</feature>
<proteinExistence type="predicted"/>
<feature type="region of interest" description="Disordered" evidence="1">
    <location>
        <begin position="403"/>
        <end position="427"/>
    </location>
</feature>
<reference evidence="2 3" key="1">
    <citation type="journal article" date="2003" name="Nature">
        <title>The genome sequence of the filamentous fungus Neurospora crassa.</title>
        <authorList>
            <person name="Galagan J.E."/>
            <person name="Calvo S.E."/>
            <person name="Borkovich K.A."/>
            <person name="Selker E.U."/>
            <person name="Read N.D."/>
            <person name="Jaffe D."/>
            <person name="FitzHugh W."/>
            <person name="Ma L.J."/>
            <person name="Smirnov S."/>
            <person name="Purcell S."/>
            <person name="Rehman B."/>
            <person name="Elkins T."/>
            <person name="Engels R."/>
            <person name="Wang S."/>
            <person name="Nielsen C.B."/>
            <person name="Butler J."/>
            <person name="Endrizzi M."/>
            <person name="Qui D."/>
            <person name="Ianakiev P."/>
            <person name="Bell-Pedersen D."/>
            <person name="Nelson M.A."/>
            <person name="Werner-Washburne M."/>
            <person name="Selitrennikoff C.P."/>
            <person name="Kinsey J.A."/>
            <person name="Braun E.L."/>
            <person name="Zelter A."/>
            <person name="Schulte U."/>
            <person name="Kothe G.O."/>
            <person name="Jedd G."/>
            <person name="Mewes W."/>
            <person name="Staben C."/>
            <person name="Marcotte E."/>
            <person name="Greenberg D."/>
            <person name="Roy A."/>
            <person name="Foley K."/>
            <person name="Naylor J."/>
            <person name="Stange-Thomann N."/>
            <person name="Barrett R."/>
            <person name="Gnerre S."/>
            <person name="Kamal M."/>
            <person name="Kamvysselis M."/>
            <person name="Mauceli E."/>
            <person name="Bielke C."/>
            <person name="Rudd S."/>
            <person name="Frishman D."/>
            <person name="Krystofova S."/>
            <person name="Rasmussen C."/>
            <person name="Metzenberg R.L."/>
            <person name="Perkins D.D."/>
            <person name="Kroken S."/>
            <person name="Cogoni C."/>
            <person name="Macino G."/>
            <person name="Catcheside D."/>
            <person name="Li W."/>
            <person name="Pratt R.J."/>
            <person name="Osmani S.A."/>
            <person name="DeSouza C.P."/>
            <person name="Glass L."/>
            <person name="Orbach M.J."/>
            <person name="Berglund J.A."/>
            <person name="Voelker R."/>
            <person name="Yarden O."/>
            <person name="Plamann M."/>
            <person name="Seiler S."/>
            <person name="Dunlap J."/>
            <person name="Radford A."/>
            <person name="Aramayo R."/>
            <person name="Natvig D.O."/>
            <person name="Alex L.A."/>
            <person name="Mannhaupt G."/>
            <person name="Ebbole D.J."/>
            <person name="Freitag M."/>
            <person name="Paulsen I."/>
            <person name="Sachs M.S."/>
            <person name="Lander E.S."/>
            <person name="Nusbaum C."/>
            <person name="Birren B."/>
        </authorList>
    </citation>
    <scope>NUCLEOTIDE SEQUENCE [LARGE SCALE GENOMIC DNA]</scope>
    <source>
        <strain evidence="3">ATCC 24698 / 74-OR23-1A / CBS 708.71 / DSM 1257 / FGSC 987</strain>
    </source>
</reference>
<dbReference type="EMBL" id="CM002240">
    <property type="protein sequence ID" value="ESA42360.1"/>
    <property type="molecule type" value="Genomic_DNA"/>
</dbReference>
<feature type="compositionally biased region" description="Pro residues" evidence="1">
    <location>
        <begin position="181"/>
        <end position="190"/>
    </location>
</feature>
<feature type="compositionally biased region" description="Acidic residues" evidence="1">
    <location>
        <begin position="682"/>
        <end position="693"/>
    </location>
</feature>
<dbReference type="OrthoDB" id="4586242at2759"/>
<evidence type="ECO:0000313" key="2">
    <source>
        <dbReference type="EMBL" id="ESA42360.1"/>
    </source>
</evidence>
<feature type="compositionally biased region" description="Polar residues" evidence="1">
    <location>
        <begin position="305"/>
        <end position="328"/>
    </location>
</feature>
<gene>
    <name evidence="2" type="ORF">NCU09824</name>
</gene>
<feature type="region of interest" description="Disordered" evidence="1">
    <location>
        <begin position="493"/>
        <end position="531"/>
    </location>
</feature>
<feature type="region of interest" description="Disordered" evidence="1">
    <location>
        <begin position="145"/>
        <end position="194"/>
    </location>
</feature>
<feature type="compositionally biased region" description="Acidic residues" evidence="1">
    <location>
        <begin position="504"/>
        <end position="531"/>
    </location>
</feature>
<feature type="region of interest" description="Disordered" evidence="1">
    <location>
        <begin position="544"/>
        <end position="567"/>
    </location>
</feature>
<feature type="region of interest" description="Disordered" evidence="1">
    <location>
        <begin position="679"/>
        <end position="790"/>
    </location>
</feature>
<dbReference type="GeneID" id="3874675"/>
<dbReference type="SMR" id="V5ILU1"/>
<evidence type="ECO:0000313" key="3">
    <source>
        <dbReference type="Proteomes" id="UP000001805"/>
    </source>
</evidence>
<feature type="compositionally biased region" description="Acidic residues" evidence="1">
    <location>
        <begin position="733"/>
        <end position="754"/>
    </location>
</feature>
<feature type="compositionally biased region" description="Polar residues" evidence="1">
    <location>
        <begin position="467"/>
        <end position="476"/>
    </location>
</feature>
<feature type="compositionally biased region" description="Acidic residues" evidence="1">
    <location>
        <begin position="780"/>
        <end position="789"/>
    </location>
</feature>
<dbReference type="RefSeq" id="XP_011394771.1">
    <property type="nucleotide sequence ID" value="XM_011396469.1"/>
</dbReference>
<dbReference type="AlphaFoldDB" id="V5ILU1"/>
<protein>
    <submittedName>
        <fullName evidence="2">Uncharacterized protein</fullName>
    </submittedName>
</protein>
<name>V5ILU1_NEUCR</name>
<feature type="region of interest" description="Disordered" evidence="1">
    <location>
        <begin position="289"/>
        <end position="381"/>
    </location>
</feature>
<dbReference type="KEGG" id="ncr:NCU09824"/>
<feature type="region of interest" description="Disordered" evidence="1">
    <location>
        <begin position="450"/>
        <end position="479"/>
    </location>
</feature>
<organism evidence="2 3">
    <name type="scientific">Neurospora crassa (strain ATCC 24698 / 74-OR23-1A / CBS 708.71 / DSM 1257 / FGSC 987)</name>
    <dbReference type="NCBI Taxonomy" id="367110"/>
    <lineage>
        <taxon>Eukaryota</taxon>
        <taxon>Fungi</taxon>
        <taxon>Dikarya</taxon>
        <taxon>Ascomycota</taxon>
        <taxon>Pezizomycotina</taxon>
        <taxon>Sordariomycetes</taxon>
        <taxon>Sordariomycetidae</taxon>
        <taxon>Sordariales</taxon>
        <taxon>Sordariaceae</taxon>
        <taxon>Neurospora</taxon>
    </lineage>
</organism>
<keyword evidence="3" id="KW-1185">Reference proteome</keyword>